<evidence type="ECO:0000256" key="5">
    <source>
        <dbReference type="SAM" id="Phobius"/>
    </source>
</evidence>
<comment type="caution">
    <text evidence="7">The sequence shown here is derived from an EMBL/GenBank/DDBJ whole genome shotgun (WGS) entry which is preliminary data.</text>
</comment>
<evidence type="ECO:0000256" key="1">
    <source>
        <dbReference type="ARBA" id="ARBA00022723"/>
    </source>
</evidence>
<keyword evidence="5" id="KW-0472">Membrane</keyword>
<keyword evidence="1" id="KW-0479">Metal-binding</keyword>
<accession>A0A8T0VHL3</accession>
<gene>
    <name evidence="7" type="ORF">PVAP13_2NG285700</name>
</gene>
<organism evidence="7 8">
    <name type="scientific">Panicum virgatum</name>
    <name type="common">Blackwell switchgrass</name>
    <dbReference type="NCBI Taxonomy" id="38727"/>
    <lineage>
        <taxon>Eukaryota</taxon>
        <taxon>Viridiplantae</taxon>
        <taxon>Streptophyta</taxon>
        <taxon>Embryophyta</taxon>
        <taxon>Tracheophyta</taxon>
        <taxon>Spermatophyta</taxon>
        <taxon>Magnoliopsida</taxon>
        <taxon>Liliopsida</taxon>
        <taxon>Poales</taxon>
        <taxon>Poaceae</taxon>
        <taxon>PACMAD clade</taxon>
        <taxon>Panicoideae</taxon>
        <taxon>Panicodae</taxon>
        <taxon>Paniceae</taxon>
        <taxon>Panicinae</taxon>
        <taxon>Panicum</taxon>
        <taxon>Panicum sect. Hiantes</taxon>
    </lineage>
</organism>
<evidence type="ECO:0000256" key="2">
    <source>
        <dbReference type="ARBA" id="ARBA00022771"/>
    </source>
</evidence>
<dbReference type="EMBL" id="CM029040">
    <property type="protein sequence ID" value="KAG2633096.1"/>
    <property type="molecule type" value="Genomic_DNA"/>
</dbReference>
<dbReference type="PROSITE" id="PS51999">
    <property type="entry name" value="ZF_GRF"/>
    <property type="match status" value="1"/>
</dbReference>
<reference evidence="7" key="1">
    <citation type="submission" date="2020-05" db="EMBL/GenBank/DDBJ databases">
        <title>WGS assembly of Panicum virgatum.</title>
        <authorList>
            <person name="Lovell J.T."/>
            <person name="Jenkins J."/>
            <person name="Shu S."/>
            <person name="Juenger T.E."/>
            <person name="Schmutz J."/>
        </authorList>
    </citation>
    <scope>NUCLEOTIDE SEQUENCE</scope>
    <source>
        <strain evidence="7">AP13</strain>
    </source>
</reference>
<feature type="domain" description="GRF-type" evidence="6">
    <location>
        <begin position="45"/>
        <end position="86"/>
    </location>
</feature>
<evidence type="ECO:0000313" key="8">
    <source>
        <dbReference type="Proteomes" id="UP000823388"/>
    </source>
</evidence>
<keyword evidence="5" id="KW-0812">Transmembrane</keyword>
<evidence type="ECO:0000256" key="4">
    <source>
        <dbReference type="PROSITE-ProRule" id="PRU01343"/>
    </source>
</evidence>
<proteinExistence type="predicted"/>
<evidence type="ECO:0000259" key="6">
    <source>
        <dbReference type="PROSITE" id="PS51999"/>
    </source>
</evidence>
<dbReference type="PANTHER" id="PTHR33248">
    <property type="entry name" value="ZINC ION-BINDING PROTEIN"/>
    <property type="match status" value="1"/>
</dbReference>
<keyword evidence="2 4" id="KW-0863">Zinc-finger</keyword>
<dbReference type="AlphaFoldDB" id="A0A8T0VHL3"/>
<evidence type="ECO:0000313" key="7">
    <source>
        <dbReference type="EMBL" id="KAG2633096.1"/>
    </source>
</evidence>
<dbReference type="Pfam" id="PF06839">
    <property type="entry name" value="Zn_ribbon_GRF"/>
    <property type="match status" value="1"/>
</dbReference>
<protein>
    <recommendedName>
        <fullName evidence="6">GRF-type domain-containing protein</fullName>
    </recommendedName>
</protein>
<dbReference type="InterPro" id="IPR010666">
    <property type="entry name" value="Znf_GRF"/>
</dbReference>
<evidence type="ECO:0000256" key="3">
    <source>
        <dbReference type="ARBA" id="ARBA00022833"/>
    </source>
</evidence>
<keyword evidence="5" id="KW-1133">Transmembrane helix</keyword>
<dbReference type="Proteomes" id="UP000823388">
    <property type="component" value="Chromosome 2N"/>
</dbReference>
<sequence length="185" mass="21385">MASSSTGSSFHSSALAAHGTGEEGVHSSPVAYRVRPLEYEPPVYCHCKRKAPRWISWSSDNPGRRYYTCMRRRDGGCTFWEWHDGVTRCEWLKELLIDMRDKIWALRRENLHLTDSIADTRAELDQMLFQGRQVEQALRLKLAEKDAELAALGERLRRFDKERVVLRITILTCICVCVGMLIRTL</sequence>
<keyword evidence="8" id="KW-1185">Reference proteome</keyword>
<dbReference type="GO" id="GO:0008270">
    <property type="term" value="F:zinc ion binding"/>
    <property type="evidence" value="ECO:0007669"/>
    <property type="project" value="UniProtKB-KW"/>
</dbReference>
<keyword evidence="3" id="KW-0862">Zinc</keyword>
<name>A0A8T0VHL3_PANVG</name>
<feature type="transmembrane region" description="Helical" evidence="5">
    <location>
        <begin position="164"/>
        <end position="182"/>
    </location>
</feature>